<protein>
    <submittedName>
        <fullName evidence="3">Pimeloyl-ACP methyl ester carboxylesterase</fullName>
    </submittedName>
</protein>
<gene>
    <name evidence="3" type="ORF">SAMN05421504_106348</name>
</gene>
<evidence type="ECO:0000259" key="2">
    <source>
        <dbReference type="Pfam" id="PF00561"/>
    </source>
</evidence>
<dbReference type="EMBL" id="FNON01000006">
    <property type="protein sequence ID" value="SDY67663.1"/>
    <property type="molecule type" value="Genomic_DNA"/>
</dbReference>
<dbReference type="PRINTS" id="PR00412">
    <property type="entry name" value="EPOXHYDRLASE"/>
</dbReference>
<keyword evidence="1" id="KW-0378">Hydrolase</keyword>
<evidence type="ECO:0000313" key="4">
    <source>
        <dbReference type="Proteomes" id="UP000199515"/>
    </source>
</evidence>
<proteinExistence type="predicted"/>
<dbReference type="InterPro" id="IPR000639">
    <property type="entry name" value="Epox_hydrolase-like"/>
</dbReference>
<evidence type="ECO:0000313" key="3">
    <source>
        <dbReference type="EMBL" id="SDY67663.1"/>
    </source>
</evidence>
<dbReference type="SUPFAM" id="SSF53474">
    <property type="entry name" value="alpha/beta-Hydrolases"/>
    <property type="match status" value="1"/>
</dbReference>
<sequence length="263" mass="27948">MLALHGFPQEAARWDGLARLLASRGVRVIAFDQRGYGARPPLDTYGLDAFVGDALAVADARGLDRFDVAGFGVGAMQAWTLASRHPERVRSLTTIRYPHPAALAHGLRTDPAQAAAWAKLDRFTPPEPAARALLADGARGLREFLRESGMDSALIARTVARLGSVEALSGALAWNSVTLDELAAVPKTTVPTLFFHSAGPALTTSTASRCADWVTGPFRAVGLAGAGHWILETCPERLLEPLLARLGVGVFVDDPLDLGQRPA</sequence>
<dbReference type="Gene3D" id="3.40.50.1820">
    <property type="entry name" value="alpha/beta hydrolase"/>
    <property type="match status" value="1"/>
</dbReference>
<evidence type="ECO:0000256" key="1">
    <source>
        <dbReference type="ARBA" id="ARBA00022801"/>
    </source>
</evidence>
<dbReference type="PANTHER" id="PTHR43329">
    <property type="entry name" value="EPOXIDE HYDROLASE"/>
    <property type="match status" value="1"/>
</dbReference>
<name>A0A1H3LTG7_9PSEU</name>
<dbReference type="GO" id="GO:0016787">
    <property type="term" value="F:hydrolase activity"/>
    <property type="evidence" value="ECO:0007669"/>
    <property type="project" value="UniProtKB-KW"/>
</dbReference>
<dbReference type="InterPro" id="IPR029058">
    <property type="entry name" value="AB_hydrolase_fold"/>
</dbReference>
<organism evidence="3 4">
    <name type="scientific">Amycolatopsis xylanica</name>
    <dbReference type="NCBI Taxonomy" id="589385"/>
    <lineage>
        <taxon>Bacteria</taxon>
        <taxon>Bacillati</taxon>
        <taxon>Actinomycetota</taxon>
        <taxon>Actinomycetes</taxon>
        <taxon>Pseudonocardiales</taxon>
        <taxon>Pseudonocardiaceae</taxon>
        <taxon>Amycolatopsis</taxon>
    </lineage>
</organism>
<dbReference type="AlphaFoldDB" id="A0A1H3LTG7"/>
<dbReference type="InterPro" id="IPR000073">
    <property type="entry name" value="AB_hydrolase_1"/>
</dbReference>
<dbReference type="STRING" id="589385.SAMN05421504_106348"/>
<accession>A0A1H3LTG7</accession>
<keyword evidence="4" id="KW-1185">Reference proteome</keyword>
<dbReference type="Proteomes" id="UP000199515">
    <property type="component" value="Unassembled WGS sequence"/>
</dbReference>
<reference evidence="3 4" key="1">
    <citation type="submission" date="2016-10" db="EMBL/GenBank/DDBJ databases">
        <authorList>
            <person name="de Groot N.N."/>
        </authorList>
    </citation>
    <scope>NUCLEOTIDE SEQUENCE [LARGE SCALE GENOMIC DNA]</scope>
    <source>
        <strain evidence="3 4">CPCC 202699</strain>
    </source>
</reference>
<dbReference type="Pfam" id="PF00561">
    <property type="entry name" value="Abhydrolase_1"/>
    <property type="match status" value="1"/>
</dbReference>
<feature type="domain" description="AB hydrolase-1" evidence="2">
    <location>
        <begin position="2"/>
        <end position="97"/>
    </location>
</feature>